<reference evidence="2 3" key="1">
    <citation type="submission" date="2022-04" db="EMBL/GenBank/DDBJ databases">
        <title>Chromosome-level reference genomes for two strains of Caenorhabditis briggsae: an improved platform for comparative genomics.</title>
        <authorList>
            <person name="Stevens L."/>
            <person name="Andersen E."/>
        </authorList>
    </citation>
    <scope>NUCLEOTIDE SEQUENCE [LARGE SCALE GENOMIC DNA]</scope>
    <source>
        <strain evidence="2">VX34</strain>
        <tissue evidence="2">Whole-organism</tissue>
    </source>
</reference>
<feature type="region of interest" description="Disordered" evidence="1">
    <location>
        <begin position="228"/>
        <end position="250"/>
    </location>
</feature>
<organism evidence="2 3">
    <name type="scientific">Caenorhabditis briggsae</name>
    <dbReference type="NCBI Taxonomy" id="6238"/>
    <lineage>
        <taxon>Eukaryota</taxon>
        <taxon>Metazoa</taxon>
        <taxon>Ecdysozoa</taxon>
        <taxon>Nematoda</taxon>
        <taxon>Chromadorea</taxon>
        <taxon>Rhabditida</taxon>
        <taxon>Rhabditina</taxon>
        <taxon>Rhabditomorpha</taxon>
        <taxon>Rhabditoidea</taxon>
        <taxon>Rhabditidae</taxon>
        <taxon>Peloderinae</taxon>
        <taxon>Caenorhabditis</taxon>
    </lineage>
</organism>
<accession>A0AAE9F8I6</accession>
<sequence length="250" mass="29209">MNIDHRGFNMNVRCQCCDCGRKWKWNNSKFCQSDSREGRQQLREIHLDLASGIFLSGCDFEDGALNMVGDGSFDSRGRSALYLRYVLMDSKYHLALDFEIVRQKTGEKRYDMEKEGFEKSFSRLVEEASKYLEPGAVKSFTSDRSKSIATSMRLNFPQIEHNFDSWHYIRNITLDIMKADSVWDQLIPVTDDDKMSDSSYEYESDLDTRASDIDSVWDHLVLMDDEGENLDDLEESEDDESYELRRDLRQ</sequence>
<protein>
    <submittedName>
        <fullName evidence="2">Uncharacterized protein</fullName>
    </submittedName>
</protein>
<name>A0AAE9F8I6_CAEBR</name>
<dbReference type="EMBL" id="CP092624">
    <property type="protein sequence ID" value="UMM37951.1"/>
    <property type="molecule type" value="Genomic_DNA"/>
</dbReference>
<dbReference type="Proteomes" id="UP000829354">
    <property type="component" value="Chromosome V"/>
</dbReference>
<evidence type="ECO:0000313" key="3">
    <source>
        <dbReference type="Proteomes" id="UP000829354"/>
    </source>
</evidence>
<feature type="compositionally biased region" description="Acidic residues" evidence="1">
    <location>
        <begin position="228"/>
        <end position="241"/>
    </location>
</feature>
<dbReference type="AlphaFoldDB" id="A0AAE9F8I6"/>
<keyword evidence="3" id="KW-1185">Reference proteome</keyword>
<dbReference type="PANTHER" id="PTHR31751:SF42">
    <property type="entry name" value="PROTEIN CBG10204"/>
    <property type="match status" value="1"/>
</dbReference>
<gene>
    <name evidence="2" type="ORF">L5515_009554</name>
</gene>
<proteinExistence type="predicted"/>
<dbReference type="PANTHER" id="PTHR31751">
    <property type="entry name" value="SI:CH211-108C17.2-RELATED-RELATED"/>
    <property type="match status" value="1"/>
</dbReference>
<evidence type="ECO:0000256" key="1">
    <source>
        <dbReference type="SAM" id="MobiDB-lite"/>
    </source>
</evidence>
<evidence type="ECO:0000313" key="2">
    <source>
        <dbReference type="EMBL" id="UMM37951.1"/>
    </source>
</evidence>